<feature type="region of interest" description="Disordered" evidence="1">
    <location>
        <begin position="243"/>
        <end position="356"/>
    </location>
</feature>
<sequence>MINWLPRLFIVWVAIIFVANANEEILYGGQQLVEASNEGDSATTNGHAVFPSVERESRTANNALNTGKEATLQTNECDDDLLAFMRGNDDRLFPSGVSLEQVNSQASSSTTRRDFLSHFDKKSHTGASSLGKHYTPWSTNPLESLSEPFNLGRKTQFQSDALIPQGPLENAVTQEQEGSKKRKIWNSWGNLLSLKTGVTSDENEAQDLPLEHPNRLSDKENCIATPQFIPQEIQPVIRLFQRESNTESHQNPGSSTVQVFPAGGRIPGETSSMAGQNGGNVLISLKPPEQRENEQWWQADQGKTSSPSSQPKHSLRADQNISVDWPTSTELLLNPSPRPQHNFFQPGNPRSLSENSRKIPHVPKIPKAHQPEPIMPIGNHPIQIDGMKNCGRLKFNTDLFEGAGPYQFQRSNIMRLLMSIPRPSQGNCLLRDDQLVKIAEALRIKQPVFMATPLMPQIEIFMRNIDRWYQYWNKHAKIDLETLHHGEKVSRFQFVFPLFFLYVEMITSIIPFKQDHPLKVELDYPQEMRNAIHSYLHFNTLMNNPPANVDSKVLQEKRRSFKNAVRNHTKKPSGIMWKFIDFWMEFNYKALWNNVKEKNGFHSRKLFKSFFNTIFYHGIEIMNQNLRY</sequence>
<dbReference type="EMBL" id="LAVV01007028">
    <property type="protein sequence ID" value="KNZ57388.1"/>
    <property type="molecule type" value="Genomic_DNA"/>
</dbReference>
<evidence type="ECO:0000256" key="1">
    <source>
        <dbReference type="SAM" id="MobiDB-lite"/>
    </source>
</evidence>
<feature type="chain" id="PRO_5005568386" evidence="2">
    <location>
        <begin position="22"/>
        <end position="628"/>
    </location>
</feature>
<dbReference type="OrthoDB" id="10686329at2759"/>
<evidence type="ECO:0000313" key="3">
    <source>
        <dbReference type="EMBL" id="KNZ57388.1"/>
    </source>
</evidence>
<feature type="compositionally biased region" description="Polar residues" evidence="1">
    <location>
        <begin position="342"/>
        <end position="354"/>
    </location>
</feature>
<comment type="caution">
    <text evidence="3">The sequence shown here is derived from an EMBL/GenBank/DDBJ whole genome shotgun (WGS) entry which is preliminary data.</text>
</comment>
<protein>
    <submittedName>
        <fullName evidence="3">Uncharacterized protein</fullName>
    </submittedName>
</protein>
<keyword evidence="4" id="KW-1185">Reference proteome</keyword>
<feature type="signal peptide" evidence="2">
    <location>
        <begin position="1"/>
        <end position="21"/>
    </location>
</feature>
<feature type="compositionally biased region" description="Polar residues" evidence="1">
    <location>
        <begin position="295"/>
        <end position="331"/>
    </location>
</feature>
<name>A0A0L6V9F9_9BASI</name>
<evidence type="ECO:0000313" key="4">
    <source>
        <dbReference type="Proteomes" id="UP000037035"/>
    </source>
</evidence>
<feature type="compositionally biased region" description="Polar residues" evidence="1">
    <location>
        <begin position="247"/>
        <end position="258"/>
    </location>
</feature>
<dbReference type="AlphaFoldDB" id="A0A0L6V9F9"/>
<accession>A0A0L6V9F9</accession>
<reference evidence="3 4" key="1">
    <citation type="submission" date="2015-08" db="EMBL/GenBank/DDBJ databases">
        <title>Next Generation Sequencing and Analysis of the Genome of Puccinia sorghi L Schw, the Causal Agent of Maize Common Rust.</title>
        <authorList>
            <person name="Rochi L."/>
            <person name="Burguener G."/>
            <person name="Darino M."/>
            <person name="Turjanski A."/>
            <person name="Kreff E."/>
            <person name="Dieguez M.J."/>
            <person name="Sacco F."/>
        </authorList>
    </citation>
    <scope>NUCLEOTIDE SEQUENCE [LARGE SCALE GENOMIC DNA]</scope>
    <source>
        <strain evidence="3 4">RO10H11247</strain>
    </source>
</reference>
<proteinExistence type="predicted"/>
<dbReference type="Proteomes" id="UP000037035">
    <property type="component" value="Unassembled WGS sequence"/>
</dbReference>
<dbReference type="VEuPathDB" id="FungiDB:VP01_2172g4"/>
<gene>
    <name evidence="3" type="ORF">VP01_2172g4</name>
</gene>
<evidence type="ECO:0000256" key="2">
    <source>
        <dbReference type="SAM" id="SignalP"/>
    </source>
</evidence>
<organism evidence="3 4">
    <name type="scientific">Puccinia sorghi</name>
    <dbReference type="NCBI Taxonomy" id="27349"/>
    <lineage>
        <taxon>Eukaryota</taxon>
        <taxon>Fungi</taxon>
        <taxon>Dikarya</taxon>
        <taxon>Basidiomycota</taxon>
        <taxon>Pucciniomycotina</taxon>
        <taxon>Pucciniomycetes</taxon>
        <taxon>Pucciniales</taxon>
        <taxon>Pucciniaceae</taxon>
        <taxon>Puccinia</taxon>
    </lineage>
</organism>
<keyword evidence="2" id="KW-0732">Signal</keyword>